<dbReference type="STRING" id="927083.DB32_002791"/>
<dbReference type="Proteomes" id="UP000034883">
    <property type="component" value="Chromosome"/>
</dbReference>
<dbReference type="EMBL" id="CP011125">
    <property type="protein sequence ID" value="AKF05642.1"/>
    <property type="molecule type" value="Genomic_DNA"/>
</dbReference>
<evidence type="ECO:0000256" key="1">
    <source>
        <dbReference type="SAM" id="SignalP"/>
    </source>
</evidence>
<name>A0A0F6W2B9_9BACT</name>
<proteinExistence type="predicted"/>
<evidence type="ECO:0008006" key="4">
    <source>
        <dbReference type="Google" id="ProtNLM"/>
    </source>
</evidence>
<organism evidence="2 3">
    <name type="scientific">Sandaracinus amylolyticus</name>
    <dbReference type="NCBI Taxonomy" id="927083"/>
    <lineage>
        <taxon>Bacteria</taxon>
        <taxon>Pseudomonadati</taxon>
        <taxon>Myxococcota</taxon>
        <taxon>Polyangia</taxon>
        <taxon>Polyangiales</taxon>
        <taxon>Sandaracinaceae</taxon>
        <taxon>Sandaracinus</taxon>
    </lineage>
</organism>
<keyword evidence="1" id="KW-0732">Signal</keyword>
<gene>
    <name evidence="2" type="ORF">DB32_002791</name>
</gene>
<dbReference type="PROSITE" id="PS51257">
    <property type="entry name" value="PROKAR_LIPOPROTEIN"/>
    <property type="match status" value="1"/>
</dbReference>
<evidence type="ECO:0000313" key="2">
    <source>
        <dbReference type="EMBL" id="AKF05642.1"/>
    </source>
</evidence>
<dbReference type="RefSeq" id="WP_053232892.1">
    <property type="nucleotide sequence ID" value="NZ_CP011125.1"/>
</dbReference>
<feature type="chain" id="PRO_5002511810" description="Lipoprotein" evidence="1">
    <location>
        <begin position="18"/>
        <end position="323"/>
    </location>
</feature>
<sequence>MSAAVRTATLIGILALAACTGEVSPVGVEEPIVVHGAALRRGEELPGAAELEEGPRVTAIETTGGIWAQGQLDRTLQGRATEETWAIGVEIDGLGSGYWSLPVGALDPAFPGERVWAVELDVSGGLPPGLHTLRVVAIDEEGRGGAWSELDVCVTDPRVADNFNACDPTLPPPAAVIAVTWDEDVDLDLAIVTPDGKTVDARHPTTALPDDAGRIPPEALRDPTVGRLDGDSLAACEPDGRNSESLTFQEPPPGGGTYLVYVNLFDACAHASVRFAVTTYAREQTGEGEFRLVRTSQTTGALMSMAANGGAGSPLYVTAVEIP</sequence>
<dbReference type="OrthoDB" id="5514177at2"/>
<feature type="signal peptide" evidence="1">
    <location>
        <begin position="1"/>
        <end position="17"/>
    </location>
</feature>
<reference evidence="2 3" key="1">
    <citation type="submission" date="2015-03" db="EMBL/GenBank/DDBJ databases">
        <title>Genome assembly of Sandaracinus amylolyticus DSM 53668.</title>
        <authorList>
            <person name="Sharma G."/>
            <person name="Subramanian S."/>
        </authorList>
    </citation>
    <scope>NUCLEOTIDE SEQUENCE [LARGE SCALE GENOMIC DNA]</scope>
    <source>
        <strain evidence="2 3">DSM 53668</strain>
    </source>
</reference>
<keyword evidence="3" id="KW-1185">Reference proteome</keyword>
<dbReference type="AlphaFoldDB" id="A0A0F6W2B9"/>
<dbReference type="KEGG" id="samy:DB32_002791"/>
<accession>A0A0F6W2B9</accession>
<protein>
    <recommendedName>
        <fullName evidence="4">Lipoprotein</fullName>
    </recommendedName>
</protein>
<evidence type="ECO:0000313" key="3">
    <source>
        <dbReference type="Proteomes" id="UP000034883"/>
    </source>
</evidence>